<evidence type="ECO:0000259" key="1">
    <source>
        <dbReference type="Pfam" id="PF08402"/>
    </source>
</evidence>
<evidence type="ECO:0000313" key="3">
    <source>
        <dbReference type="Proteomes" id="UP001058860"/>
    </source>
</evidence>
<feature type="domain" description="Transport-associated OB type 2" evidence="1">
    <location>
        <begin position="3"/>
        <end position="47"/>
    </location>
</feature>
<protein>
    <submittedName>
        <fullName evidence="2">TOBE domain-containing protein</fullName>
    </submittedName>
</protein>
<name>A0ABY5PNN8_9ACTN</name>
<dbReference type="EMBL" id="CP088295">
    <property type="protein sequence ID" value="UUY06338.1"/>
    <property type="molecule type" value="Genomic_DNA"/>
</dbReference>
<gene>
    <name evidence="2" type="ORF">LRS13_18860</name>
</gene>
<dbReference type="Pfam" id="PF08402">
    <property type="entry name" value="TOBE_2"/>
    <property type="match status" value="1"/>
</dbReference>
<dbReference type="InterPro" id="IPR013611">
    <property type="entry name" value="Transp-assoc_OB_typ2"/>
</dbReference>
<organism evidence="2 3">
    <name type="scientific">Svornostia abyssi</name>
    <dbReference type="NCBI Taxonomy" id="2898438"/>
    <lineage>
        <taxon>Bacteria</taxon>
        <taxon>Bacillati</taxon>
        <taxon>Actinomycetota</taxon>
        <taxon>Thermoleophilia</taxon>
        <taxon>Solirubrobacterales</taxon>
        <taxon>Baekduiaceae</taxon>
        <taxon>Svornostia</taxon>
    </lineage>
</organism>
<reference evidence="3" key="1">
    <citation type="submission" date="2021-11" db="EMBL/GenBank/DDBJ databases">
        <title>Cultivation dependent microbiological survey of springs from the worlds oldest radium mine currently devoted to the extraction of radon-saturated water.</title>
        <authorList>
            <person name="Kapinusova G."/>
            <person name="Smrhova T."/>
            <person name="Strejcek M."/>
            <person name="Suman J."/>
            <person name="Jani K."/>
            <person name="Pajer P."/>
            <person name="Uhlik O."/>
        </authorList>
    </citation>
    <scope>NUCLEOTIDE SEQUENCE [LARGE SCALE GENOMIC DNA]</scope>
    <source>
        <strain evidence="3">J379</strain>
    </source>
</reference>
<proteinExistence type="predicted"/>
<dbReference type="Proteomes" id="UP001058860">
    <property type="component" value="Chromosome"/>
</dbReference>
<accession>A0ABY5PNN8</accession>
<sequence length="54" mass="5919">MSIQYLIRAAGGEELTVVAPNRDGTAPDVFTVGRDVFLTWNPDFTFVVDKEAST</sequence>
<evidence type="ECO:0000313" key="2">
    <source>
        <dbReference type="EMBL" id="UUY06338.1"/>
    </source>
</evidence>
<keyword evidence="3" id="KW-1185">Reference proteome</keyword>